<dbReference type="PRINTS" id="PR00105">
    <property type="entry name" value="C5METTRFRASE"/>
</dbReference>
<evidence type="ECO:0000256" key="6">
    <source>
        <dbReference type="SAM" id="MobiDB-lite"/>
    </source>
</evidence>
<dbReference type="NCBIfam" id="TIGR00675">
    <property type="entry name" value="dcm"/>
    <property type="match status" value="1"/>
</dbReference>
<evidence type="ECO:0000256" key="5">
    <source>
        <dbReference type="RuleBase" id="RU000416"/>
    </source>
</evidence>
<dbReference type="InterPro" id="IPR050750">
    <property type="entry name" value="C5-MTase"/>
</dbReference>
<dbReference type="Gene3D" id="3.40.50.150">
    <property type="entry name" value="Vaccinia Virus protein VP39"/>
    <property type="match status" value="1"/>
</dbReference>
<sequence>IVRIGKNKKYIGWGMCTLRAGPPRQRGLLDLWNMKLDILDHLIGPFLTGLKLPDGEVKALLDAFDNHETFRATLKNKSWQGALSDAGRKLSDLISGVVYGVQQDGVLKTTLKGTVDPKEFLSQCPLMQASMGEISDLAKKAVLGHSGDRSAADPLPGDAADPAEEDFSLDDLVDKELLQKDDGTLQQWKEFAANLVDQFVTIVSDDLKVATMDWATASLSGSILSKIEGRALFLYDIKIAGEASSNPNSRPPSFRNSHLKRGAQTFVVLREDKDHPNDINPKDVILVLDAGKSGNETAIASSLIWTDGSHFKKDKSVFHIVYSEDSLNERRAVTRGIVQQDERMYMFTSSAATWKLEKVSRKHYDGSSWGSVISQVTALSYDSPDMWKLPPSEKAKLYGTDGAVFVGGPCPNAAPKPDNFKDVEPVSWHPSHPHLLDEILHCFKPSVVFRYPEVDHVLAIQCLAAKIPVVLVVFTPHHAVLLKKQILQQLWKKMTDPKCTELFEIGLARIVNKEPVAVEDQEGKGKKRKAEGDGETEIDPSAKQGRGRGRGRGGRAAGRAGGRPGVNKATTAAAEKARQLLLSRLQGKTQTTSGNAGQAMIVEEQEDIGPPDEYGDEDLSGLQDLDLPVQALRGEDFIRAGEWEAVLAEIYRDIADSERPGRFRCSCSGSFTMGSAFSGLGSDFFAMKRLGKRFSCCFWAECNPSCQTVLHESHKEHISFSDIRSPDFALAPSVTLFTAGFPCQPYSKAGPSLGTSDAGMRGTLVYYVLRYLAHQHPDTFVLENVPGLLQQRHSGFLEMVLRVLTSLVDARGKYDISWQKLNACHHGIPQNRERLFIAGVLKSQQTRPVQWPAEVPMPNVEHYLEKHIGGGDRLNKGEEKKLSEAMAEISKRGLGHGKGFWIVSRKRFTTLREKLWLTGLTEDELPLDIVSKAKLGEMLGNSVPIPLMAAVLSAVLAAIS</sequence>
<gene>
    <name evidence="7" type="primary">ngoBVM</name>
    <name evidence="7" type="ORF">SNEC2469_LOCUS21008</name>
</gene>
<evidence type="ECO:0000256" key="4">
    <source>
        <dbReference type="PROSITE-ProRule" id="PRU01016"/>
    </source>
</evidence>
<dbReference type="Proteomes" id="UP000601435">
    <property type="component" value="Unassembled WGS sequence"/>
</dbReference>
<evidence type="ECO:0000313" key="7">
    <source>
        <dbReference type="EMBL" id="CAE7727284.1"/>
    </source>
</evidence>
<dbReference type="SUPFAM" id="SSF53335">
    <property type="entry name" value="S-adenosyl-L-methionine-dependent methyltransferases"/>
    <property type="match status" value="1"/>
</dbReference>
<dbReference type="Pfam" id="PF00145">
    <property type="entry name" value="DNA_methylase"/>
    <property type="match status" value="1"/>
</dbReference>
<comment type="similarity">
    <text evidence="4 5">Belongs to the class I-like SAM-binding methyltransferase superfamily. C5-methyltransferase family.</text>
</comment>
<organism evidence="7 8">
    <name type="scientific">Symbiodinium necroappetens</name>
    <dbReference type="NCBI Taxonomy" id="1628268"/>
    <lineage>
        <taxon>Eukaryota</taxon>
        <taxon>Sar</taxon>
        <taxon>Alveolata</taxon>
        <taxon>Dinophyceae</taxon>
        <taxon>Suessiales</taxon>
        <taxon>Symbiodiniaceae</taxon>
        <taxon>Symbiodinium</taxon>
    </lineage>
</organism>
<feature type="active site" evidence="4">
    <location>
        <position position="743"/>
    </location>
</feature>
<dbReference type="InterPro" id="IPR029063">
    <property type="entry name" value="SAM-dependent_MTases_sf"/>
</dbReference>
<feature type="region of interest" description="Disordered" evidence="6">
    <location>
        <begin position="517"/>
        <end position="572"/>
    </location>
</feature>
<keyword evidence="1 4" id="KW-0489">Methyltransferase</keyword>
<evidence type="ECO:0000256" key="3">
    <source>
        <dbReference type="ARBA" id="ARBA00022691"/>
    </source>
</evidence>
<feature type="non-terminal residue" evidence="7">
    <location>
        <position position="1"/>
    </location>
</feature>
<reference evidence="7" key="1">
    <citation type="submission" date="2021-02" db="EMBL/GenBank/DDBJ databases">
        <authorList>
            <person name="Dougan E. K."/>
            <person name="Rhodes N."/>
            <person name="Thang M."/>
            <person name="Chan C."/>
        </authorList>
    </citation>
    <scope>NUCLEOTIDE SEQUENCE</scope>
</reference>
<dbReference type="AlphaFoldDB" id="A0A812XH11"/>
<name>A0A812XH11_9DINO</name>
<dbReference type="EMBL" id="CAJNJA010036971">
    <property type="protein sequence ID" value="CAE7727284.1"/>
    <property type="molecule type" value="Genomic_DNA"/>
</dbReference>
<proteinExistence type="inferred from homology"/>
<dbReference type="GO" id="GO:0008168">
    <property type="term" value="F:methyltransferase activity"/>
    <property type="evidence" value="ECO:0007669"/>
    <property type="project" value="UniProtKB-KW"/>
</dbReference>
<feature type="compositionally biased region" description="Gly residues" evidence="6">
    <location>
        <begin position="554"/>
        <end position="564"/>
    </location>
</feature>
<evidence type="ECO:0000256" key="2">
    <source>
        <dbReference type="ARBA" id="ARBA00022679"/>
    </source>
</evidence>
<dbReference type="GO" id="GO:0032259">
    <property type="term" value="P:methylation"/>
    <property type="evidence" value="ECO:0007669"/>
    <property type="project" value="UniProtKB-KW"/>
</dbReference>
<keyword evidence="3 4" id="KW-0949">S-adenosyl-L-methionine</keyword>
<evidence type="ECO:0000256" key="1">
    <source>
        <dbReference type="ARBA" id="ARBA00022603"/>
    </source>
</evidence>
<dbReference type="PANTHER" id="PTHR46098">
    <property type="entry name" value="TRNA (CYTOSINE(38)-C(5))-METHYLTRANSFERASE"/>
    <property type="match status" value="1"/>
</dbReference>
<dbReference type="PANTHER" id="PTHR46098:SF1">
    <property type="entry name" value="TRNA (CYTOSINE(38)-C(5))-METHYLTRANSFERASE"/>
    <property type="match status" value="1"/>
</dbReference>
<dbReference type="PROSITE" id="PS51679">
    <property type="entry name" value="SAM_MT_C5"/>
    <property type="match status" value="1"/>
</dbReference>
<accession>A0A812XH11</accession>
<dbReference type="OrthoDB" id="406397at2759"/>
<protein>
    <submittedName>
        <fullName evidence="7">NgoBVM protein</fullName>
    </submittedName>
</protein>
<keyword evidence="2 4" id="KW-0808">Transferase</keyword>
<keyword evidence="8" id="KW-1185">Reference proteome</keyword>
<dbReference type="InterPro" id="IPR001525">
    <property type="entry name" value="C5_MeTfrase"/>
</dbReference>
<comment type="caution">
    <text evidence="7">The sequence shown here is derived from an EMBL/GenBank/DDBJ whole genome shotgun (WGS) entry which is preliminary data.</text>
</comment>
<evidence type="ECO:0000313" key="8">
    <source>
        <dbReference type="Proteomes" id="UP000601435"/>
    </source>
</evidence>